<proteinExistence type="predicted"/>
<keyword evidence="1" id="KW-0472">Membrane</keyword>
<sequence length="183" mass="20804">MVKLFNLLINLGLLLTGIGYPLAWFFDEKHQGLSYLVAIMALLWAIKAIKAVSFHRFLAILMAILLGIVWLTRSLETMYWYPVIISTAMLILFGGSLFSSQSLIERFARLQDCNLSPQAVSYTRKVTLVWSGFFVLNITICTALILAGQYHWWAWYSGGVSYVLMGLLMCIERLVRQEVIKNG</sequence>
<feature type="transmembrane region" description="Helical" evidence="1">
    <location>
        <begin position="79"/>
        <end position="99"/>
    </location>
</feature>
<evidence type="ECO:0008006" key="4">
    <source>
        <dbReference type="Google" id="ProtNLM"/>
    </source>
</evidence>
<dbReference type="Proteomes" id="UP000595373">
    <property type="component" value="Chromosome"/>
</dbReference>
<feature type="transmembrane region" description="Helical" evidence="1">
    <location>
        <begin position="32"/>
        <end position="49"/>
    </location>
</feature>
<organism evidence="2 3">
    <name type="scientific">Histophilus somni</name>
    <name type="common">Haemophilus somnus</name>
    <dbReference type="NCBI Taxonomy" id="731"/>
    <lineage>
        <taxon>Bacteria</taxon>
        <taxon>Pseudomonadati</taxon>
        <taxon>Pseudomonadota</taxon>
        <taxon>Gammaproteobacteria</taxon>
        <taxon>Pasteurellales</taxon>
        <taxon>Pasteurellaceae</taxon>
        <taxon>Histophilus</taxon>
    </lineage>
</organism>
<evidence type="ECO:0000313" key="2">
    <source>
        <dbReference type="EMBL" id="QQF82463.1"/>
    </source>
</evidence>
<feature type="transmembrane region" description="Helical" evidence="1">
    <location>
        <begin position="56"/>
        <end position="73"/>
    </location>
</feature>
<evidence type="ECO:0000256" key="1">
    <source>
        <dbReference type="SAM" id="Phobius"/>
    </source>
</evidence>
<keyword evidence="1" id="KW-1133">Transmembrane helix</keyword>
<accession>A0A9Q6Z119</accession>
<name>A0A9Q6Z119_HISSO</name>
<dbReference type="EMBL" id="CP066558">
    <property type="protein sequence ID" value="QQF82463.1"/>
    <property type="molecule type" value="Genomic_DNA"/>
</dbReference>
<reference evidence="2 3" key="1">
    <citation type="submission" date="2020-12" db="EMBL/GenBank/DDBJ databases">
        <title>ASc-MMNZ-VFA-070.</title>
        <authorList>
            <person name="Schryvers A."/>
            <person name="Mostafa Nazari M."/>
            <person name="Farshchi Andisi V."/>
            <person name="Timsit E."/>
            <person name="Walter Morck D."/>
        </authorList>
    </citation>
    <scope>NUCLEOTIDE SEQUENCE [LARGE SCALE GENOMIC DNA]</scope>
    <source>
        <strain evidence="2 3">ASc-MMNZ-VFA-070</strain>
    </source>
</reference>
<dbReference type="OrthoDB" id="8537043at2"/>
<feature type="transmembrane region" description="Helical" evidence="1">
    <location>
        <begin position="128"/>
        <end position="147"/>
    </location>
</feature>
<dbReference type="AlphaFoldDB" id="A0A9Q6Z119"/>
<dbReference type="RefSeq" id="WP_075293553.1">
    <property type="nucleotide sequence ID" value="NZ_CP018802.1"/>
</dbReference>
<keyword evidence="1" id="KW-0812">Transmembrane</keyword>
<keyword evidence="3" id="KW-1185">Reference proteome</keyword>
<feature type="transmembrane region" description="Helical" evidence="1">
    <location>
        <begin position="153"/>
        <end position="171"/>
    </location>
</feature>
<evidence type="ECO:0000313" key="3">
    <source>
        <dbReference type="Proteomes" id="UP000595373"/>
    </source>
</evidence>
<gene>
    <name evidence="2" type="ORF">JFL49_00640</name>
</gene>
<feature type="transmembrane region" description="Helical" evidence="1">
    <location>
        <begin position="7"/>
        <end position="26"/>
    </location>
</feature>
<protein>
    <recommendedName>
        <fullName evidence="4">DNA gyrase subunit B</fullName>
    </recommendedName>
</protein>